<dbReference type="Proteomes" id="UP001576780">
    <property type="component" value="Unassembled WGS sequence"/>
</dbReference>
<proteinExistence type="predicted"/>
<gene>
    <name evidence="1" type="ORF">ACE1CA_32365</name>
</gene>
<evidence type="ECO:0008006" key="3">
    <source>
        <dbReference type="Google" id="ProtNLM"/>
    </source>
</evidence>
<comment type="caution">
    <text evidence="1">The sequence shown here is derived from an EMBL/GenBank/DDBJ whole genome shotgun (WGS) entry which is preliminary data.</text>
</comment>
<reference evidence="1 2" key="1">
    <citation type="submission" date="2024-09" db="EMBL/GenBank/DDBJ databases">
        <title>Floridaenema gen nov. (Aerosakkonemataceae, Aerosakkonematales ord. nov., Cyanobacteria) from benthic tropical and subtropical fresh waters, with the description of four new species.</title>
        <authorList>
            <person name="Moretto J.A."/>
            <person name="Berthold D.E."/>
            <person name="Lefler F.W."/>
            <person name="Huang I.-S."/>
            <person name="Laughinghouse H. IV."/>
        </authorList>
    </citation>
    <scope>NUCLEOTIDE SEQUENCE [LARGE SCALE GENOMIC DNA]</scope>
    <source>
        <strain evidence="1 2">BLCC-F167</strain>
    </source>
</reference>
<dbReference type="RefSeq" id="WP_413281491.1">
    <property type="nucleotide sequence ID" value="NZ_JBHFNT010000300.1"/>
</dbReference>
<sequence length="157" mass="17907">METAKFTRKVWVDIIAYNNEGEEVLIAEVKALAHAKQEAFSQLKLYSKYLNKVIPFLMLADLSEIEIFSGESVNISEALLNLKTADILSHYDPEFANKRIFDPYFETLLEAWLRDLAYHWKSEKPPASDRVEEIGLLQLLADGTTKSEVVLESDTLP</sequence>
<name>A0ABV4WVS9_9CYAN</name>
<evidence type="ECO:0000313" key="2">
    <source>
        <dbReference type="Proteomes" id="UP001576780"/>
    </source>
</evidence>
<keyword evidence="2" id="KW-1185">Reference proteome</keyword>
<dbReference type="EMBL" id="JBHFNT010000300">
    <property type="protein sequence ID" value="MFB2839209.1"/>
    <property type="molecule type" value="Genomic_DNA"/>
</dbReference>
<evidence type="ECO:0000313" key="1">
    <source>
        <dbReference type="EMBL" id="MFB2839209.1"/>
    </source>
</evidence>
<accession>A0ABV4WVS9</accession>
<organism evidence="1 2">
    <name type="scientific">Floridaenema evergladense BLCC-F167</name>
    <dbReference type="NCBI Taxonomy" id="3153639"/>
    <lineage>
        <taxon>Bacteria</taxon>
        <taxon>Bacillati</taxon>
        <taxon>Cyanobacteriota</taxon>
        <taxon>Cyanophyceae</taxon>
        <taxon>Oscillatoriophycideae</taxon>
        <taxon>Aerosakkonematales</taxon>
        <taxon>Aerosakkonemataceae</taxon>
        <taxon>Floridanema</taxon>
        <taxon>Floridanema evergladense</taxon>
    </lineage>
</organism>
<protein>
    <recommendedName>
        <fullName evidence="3">PD-(D/E)XK endonuclease-like domain-containing protein</fullName>
    </recommendedName>
</protein>